<dbReference type="GO" id="GO:0004553">
    <property type="term" value="F:hydrolase activity, hydrolyzing O-glycosyl compounds"/>
    <property type="evidence" value="ECO:0007669"/>
    <property type="project" value="InterPro"/>
</dbReference>
<evidence type="ECO:0000256" key="1">
    <source>
        <dbReference type="ARBA" id="ARBA00007806"/>
    </source>
</evidence>
<dbReference type="Gene3D" id="2.60.40.1180">
    <property type="entry name" value="Golgi alpha-mannosidase II"/>
    <property type="match status" value="1"/>
</dbReference>
<dbReference type="EMBL" id="BAVZ01000008">
    <property type="protein sequence ID" value="GAF08908.1"/>
    <property type="molecule type" value="Genomic_DNA"/>
</dbReference>
<organism evidence="7 8">
    <name type="scientific">Paenibacillus pini JCM 16418</name>
    <dbReference type="NCBI Taxonomy" id="1236976"/>
    <lineage>
        <taxon>Bacteria</taxon>
        <taxon>Bacillati</taxon>
        <taxon>Bacillota</taxon>
        <taxon>Bacilli</taxon>
        <taxon>Bacillales</taxon>
        <taxon>Paenibacillaceae</taxon>
        <taxon>Paenibacillus</taxon>
    </lineage>
</organism>
<evidence type="ECO:0000313" key="7">
    <source>
        <dbReference type="EMBL" id="GAF08908.1"/>
    </source>
</evidence>
<dbReference type="GO" id="GO:0005975">
    <property type="term" value="P:carbohydrate metabolic process"/>
    <property type="evidence" value="ECO:0007669"/>
    <property type="project" value="InterPro"/>
</dbReference>
<gene>
    <name evidence="7" type="ORF">JCM16418_3018</name>
</gene>
<dbReference type="SUPFAM" id="SSF51445">
    <property type="entry name" value="(Trans)glycosidases"/>
    <property type="match status" value="1"/>
</dbReference>
<evidence type="ECO:0000259" key="6">
    <source>
        <dbReference type="Pfam" id="PF21365"/>
    </source>
</evidence>
<keyword evidence="2 4" id="KW-0378">Hydrolase</keyword>
<accession>W7YMQ3</accession>
<evidence type="ECO:0000256" key="3">
    <source>
        <dbReference type="ARBA" id="ARBA00023295"/>
    </source>
</evidence>
<evidence type="ECO:0000256" key="4">
    <source>
        <dbReference type="RuleBase" id="RU361185"/>
    </source>
</evidence>
<dbReference type="PANTHER" id="PTHR43053:SF4">
    <property type="entry name" value="MYOGENESIS-REGULATING GLYCOSIDASE"/>
    <property type="match status" value="1"/>
</dbReference>
<name>W7YMQ3_9BACL</name>
<dbReference type="CDD" id="cd06592">
    <property type="entry name" value="GH31_NET37"/>
    <property type="match status" value="1"/>
</dbReference>
<dbReference type="Proteomes" id="UP000019364">
    <property type="component" value="Unassembled WGS sequence"/>
</dbReference>
<protein>
    <submittedName>
        <fullName evidence="7">Maltodextrin glucosidase</fullName>
    </submittedName>
</protein>
<comment type="similarity">
    <text evidence="1 4">Belongs to the glycosyl hydrolase 31 family.</text>
</comment>
<dbReference type="PANTHER" id="PTHR43053">
    <property type="entry name" value="GLYCOSIDASE FAMILY 31"/>
    <property type="match status" value="1"/>
</dbReference>
<feature type="domain" description="Glycosyl hydrolase family 31 C-terminal" evidence="6">
    <location>
        <begin position="430"/>
        <end position="510"/>
    </location>
</feature>
<dbReference type="AlphaFoldDB" id="W7YMQ3"/>
<dbReference type="SUPFAM" id="SSF51011">
    <property type="entry name" value="Glycosyl hydrolase domain"/>
    <property type="match status" value="1"/>
</dbReference>
<evidence type="ECO:0000256" key="2">
    <source>
        <dbReference type="ARBA" id="ARBA00022801"/>
    </source>
</evidence>
<comment type="caution">
    <text evidence="7">The sequence shown here is derived from an EMBL/GenBank/DDBJ whole genome shotgun (WGS) entry which is preliminary data.</text>
</comment>
<dbReference type="eggNOG" id="COG1501">
    <property type="taxonomic scope" value="Bacteria"/>
</dbReference>
<dbReference type="InterPro" id="IPR000322">
    <property type="entry name" value="Glyco_hydro_31_TIM"/>
</dbReference>
<dbReference type="Pfam" id="PF21365">
    <property type="entry name" value="Glyco_hydro_31_3rd"/>
    <property type="match status" value="1"/>
</dbReference>
<feature type="domain" description="Glycoside hydrolase family 31 TIM barrel" evidence="5">
    <location>
        <begin position="128"/>
        <end position="392"/>
    </location>
</feature>
<keyword evidence="8" id="KW-1185">Reference proteome</keyword>
<dbReference type="OrthoDB" id="176168at2"/>
<evidence type="ECO:0000313" key="8">
    <source>
        <dbReference type="Proteomes" id="UP000019364"/>
    </source>
</evidence>
<dbReference type="Gene3D" id="3.20.20.80">
    <property type="entry name" value="Glycosidases"/>
    <property type="match status" value="1"/>
</dbReference>
<dbReference type="RefSeq" id="WP_052020272.1">
    <property type="nucleotide sequence ID" value="NZ_BAVZ01000008.1"/>
</dbReference>
<dbReference type="InterPro" id="IPR048395">
    <property type="entry name" value="Glyco_hydro_31_C"/>
</dbReference>
<keyword evidence="3 4" id="KW-0326">Glycosidase</keyword>
<dbReference type="InterPro" id="IPR017853">
    <property type="entry name" value="GH"/>
</dbReference>
<reference evidence="7 8" key="1">
    <citation type="journal article" date="2014" name="Genome Announc.">
        <title>Draft Genome Sequence of Paenibacillus pini JCM 16418T, Isolated from the Rhizosphere of Pine Tree.</title>
        <authorList>
            <person name="Yuki M."/>
            <person name="Oshima K."/>
            <person name="Suda W."/>
            <person name="Oshida Y."/>
            <person name="Kitamura K."/>
            <person name="Iida Y."/>
            <person name="Hattori M."/>
            <person name="Ohkuma M."/>
        </authorList>
    </citation>
    <scope>NUCLEOTIDE SEQUENCE [LARGE SCALE GENOMIC DNA]</scope>
    <source>
        <strain evidence="7 8">JCM 16418</strain>
    </source>
</reference>
<evidence type="ECO:0000259" key="5">
    <source>
        <dbReference type="Pfam" id="PF01055"/>
    </source>
</evidence>
<dbReference type="InterPro" id="IPR013780">
    <property type="entry name" value="Glyco_hydro_b"/>
</dbReference>
<dbReference type="STRING" id="1236976.JCM16418_3018"/>
<dbReference type="Pfam" id="PF01055">
    <property type="entry name" value="Glyco_hydro_31_2nd"/>
    <property type="match status" value="1"/>
</dbReference>
<sequence>MKQEDMVLHILPDELWWGGVVNDGVRMPFSSESGMERDLNGHLAYNQGSPLLLSSKGRYVWSEEPFKFEITNGELKIKGMTDVVHSGRSGESLREAFLYTSQTFFPSNGTIPDKRFFNVPQYNTWMEMSYDCTQQKVIDYAEAIIENGLPPGVLMIDDNWHVDYGILDFDSRRFPDAKKMIERLHELGFTVMLWVSPFISPDSSVYRALQRKGYLIREGNSRPVIREWWNGFSAILDLTHPEAEQWFRGELDNLMQSYDIDGFKLDAGDPEYYASDDVTYRTTTPNEQSEIWAQLGLHYRFNEYRACWKMGGQPLVQRLSDKNHSWGLDGLRSLIPNGLAQGLLGYAFNCPDMVGGGQYEDLIRPDFKVDQELFVRYAQCAALFPMMQFSTAPWRVLDAKHTALCIQAAQLHVEMGEIIEGLAIRAGITGEPIMRHLAYMYPHMGYESVMDEFLLGDLILVAPVLEQGATRRTIVFPPGEWVGDDGSVVLGPCKLDVEAQLERLPWYRKRNYQCSL</sequence>
<proteinExistence type="inferred from homology"/>
<dbReference type="InterPro" id="IPR050985">
    <property type="entry name" value="Alpha-glycosidase_related"/>
</dbReference>